<dbReference type="EC" id="2.7.7.59" evidence="7"/>
<dbReference type="CDD" id="cd04873">
    <property type="entry name" value="ACT_UUR-ACR-like"/>
    <property type="match status" value="1"/>
</dbReference>
<dbReference type="NCBIfam" id="TIGR01693">
    <property type="entry name" value="UTase_glnD"/>
    <property type="match status" value="1"/>
</dbReference>
<keyword evidence="5 7" id="KW-0460">Magnesium</keyword>
<feature type="domain" description="ACT" evidence="9">
    <location>
        <begin position="625"/>
        <end position="705"/>
    </location>
</feature>
<dbReference type="SMART" id="SM00471">
    <property type="entry name" value="HDc"/>
    <property type="match status" value="1"/>
</dbReference>
<reference evidence="11" key="1">
    <citation type="submission" date="2022-06" db="EMBL/GenBank/DDBJ databases">
        <title>Genomic Encyclopedia of Archaeal and Bacterial Type Strains, Phase II (KMG-II): from individual species to whole genera.</title>
        <authorList>
            <person name="Goeker M."/>
        </authorList>
    </citation>
    <scope>NUCLEOTIDE SEQUENCE</scope>
    <source>
        <strain evidence="11">DSM 43935</strain>
    </source>
</reference>
<dbReference type="InterPro" id="IPR002912">
    <property type="entry name" value="ACT_dom"/>
</dbReference>
<feature type="region of interest" description="Disordered" evidence="8">
    <location>
        <begin position="780"/>
        <end position="811"/>
    </location>
</feature>
<dbReference type="SUPFAM" id="SSF81891">
    <property type="entry name" value="Poly A polymerase C-terminal region-like"/>
    <property type="match status" value="1"/>
</dbReference>
<evidence type="ECO:0000256" key="4">
    <source>
        <dbReference type="ARBA" id="ARBA00022801"/>
    </source>
</evidence>
<dbReference type="Pfam" id="PF08335">
    <property type="entry name" value="GlnD_UR_UTase"/>
    <property type="match status" value="1"/>
</dbReference>
<dbReference type="InterPro" id="IPR013546">
    <property type="entry name" value="PII_UdlTrfase/GS_AdlTrfase"/>
</dbReference>
<dbReference type="Proteomes" id="UP001206128">
    <property type="component" value="Unassembled WGS sequence"/>
</dbReference>
<dbReference type="NCBIfam" id="NF002895">
    <property type="entry name" value="PRK03381.1"/>
    <property type="match status" value="1"/>
</dbReference>
<feature type="region of interest" description="Uridylyltransferase" evidence="7">
    <location>
        <begin position="1"/>
        <end position="327"/>
    </location>
</feature>
<dbReference type="GO" id="GO:0006808">
    <property type="term" value="P:regulation of nitrogen utilization"/>
    <property type="evidence" value="ECO:0007669"/>
    <property type="project" value="UniProtKB-UniRule"/>
</dbReference>
<keyword evidence="4 7" id="KW-0378">Hydrolase</keyword>
<comment type="catalytic activity">
    <reaction evidence="7">
        <text>[protein-PII]-L-tyrosine + UTP = [protein-PII]-uridylyl-L-tyrosine + diphosphate</text>
        <dbReference type="Rhea" id="RHEA:13673"/>
        <dbReference type="Rhea" id="RHEA-COMP:12147"/>
        <dbReference type="Rhea" id="RHEA-COMP:12148"/>
        <dbReference type="ChEBI" id="CHEBI:33019"/>
        <dbReference type="ChEBI" id="CHEBI:46398"/>
        <dbReference type="ChEBI" id="CHEBI:46858"/>
        <dbReference type="ChEBI" id="CHEBI:90602"/>
        <dbReference type="EC" id="2.7.7.59"/>
    </reaction>
</comment>
<organism evidence="11 12">
    <name type="scientific">Goodfellowiella coeruleoviolacea</name>
    <dbReference type="NCBI Taxonomy" id="334858"/>
    <lineage>
        <taxon>Bacteria</taxon>
        <taxon>Bacillati</taxon>
        <taxon>Actinomycetota</taxon>
        <taxon>Actinomycetes</taxon>
        <taxon>Pseudonocardiales</taxon>
        <taxon>Pseudonocardiaceae</taxon>
        <taxon>Goodfellowiella</taxon>
    </lineage>
</organism>
<dbReference type="SUPFAM" id="SSF81301">
    <property type="entry name" value="Nucleotidyltransferase"/>
    <property type="match status" value="1"/>
</dbReference>
<keyword evidence="12" id="KW-1185">Reference proteome</keyword>
<dbReference type="PANTHER" id="PTHR47320:SF1">
    <property type="entry name" value="BIFUNCTIONAL URIDYLYLTRANSFERASE_URIDYLYL-REMOVING ENZYME"/>
    <property type="match status" value="1"/>
</dbReference>
<evidence type="ECO:0000256" key="2">
    <source>
        <dbReference type="ARBA" id="ARBA00022695"/>
    </source>
</evidence>
<keyword evidence="3" id="KW-0677">Repeat</keyword>
<dbReference type="PIRSF" id="PIRSF006288">
    <property type="entry name" value="PII_uridyltransf"/>
    <property type="match status" value="1"/>
</dbReference>
<feature type="compositionally biased region" description="Low complexity" evidence="8">
    <location>
        <begin position="792"/>
        <end position="811"/>
    </location>
</feature>
<dbReference type="PROSITE" id="PS51831">
    <property type="entry name" value="HD"/>
    <property type="match status" value="1"/>
</dbReference>
<dbReference type="PROSITE" id="PS51671">
    <property type="entry name" value="ACT"/>
    <property type="match status" value="1"/>
</dbReference>
<comment type="function">
    <text evidence="7">Modifies, by uridylylation and deuridylylation, the PII regulatory proteins (GlnB and homologs), in response to the nitrogen status of the cell that GlnD senses through the glutamine level. Under low glutamine levels, catalyzes the conversion of the PII proteins and UTP to PII-UMP and PPi, while under higher glutamine levels, GlnD hydrolyzes PII-UMP to PII and UMP (deuridylylation). Thus, controls uridylylation state and activity of the PII proteins, and plays an important role in the regulation of nitrogen metabolism.</text>
</comment>
<evidence type="ECO:0000256" key="5">
    <source>
        <dbReference type="ARBA" id="ARBA00022842"/>
    </source>
</evidence>
<evidence type="ECO:0000313" key="12">
    <source>
        <dbReference type="Proteomes" id="UP001206128"/>
    </source>
</evidence>
<dbReference type="GO" id="GO:0008081">
    <property type="term" value="F:phosphoric diester hydrolase activity"/>
    <property type="evidence" value="ECO:0007669"/>
    <property type="project" value="UniProtKB-UniRule"/>
</dbReference>
<comment type="domain">
    <text evidence="7">Has four distinct domains: an N-terminal nucleotidyltransferase (NT) domain responsible for UTase activity, a central HD domain that encodes UR activity, and two C-terminal ACT domains that seem to have a role in glutamine sensing.</text>
</comment>
<dbReference type="InterPro" id="IPR003607">
    <property type="entry name" value="HD/PDEase_dom"/>
</dbReference>
<evidence type="ECO:0000256" key="7">
    <source>
        <dbReference type="HAMAP-Rule" id="MF_00277"/>
    </source>
</evidence>
<name>A0AAE3GDI8_9PSEU</name>
<evidence type="ECO:0000256" key="8">
    <source>
        <dbReference type="SAM" id="MobiDB-lite"/>
    </source>
</evidence>
<comment type="caution">
    <text evidence="7">Lacks conserved residue(s) required for the propagation of feature annotation.</text>
</comment>
<dbReference type="RefSeq" id="WP_407649522.1">
    <property type="nucleotide sequence ID" value="NZ_JAMTCK010000004.1"/>
</dbReference>
<comment type="cofactor">
    <cofactor evidence="7">
        <name>Mg(2+)</name>
        <dbReference type="ChEBI" id="CHEBI:18420"/>
    </cofactor>
</comment>
<dbReference type="EMBL" id="JAMTCK010000004">
    <property type="protein sequence ID" value="MCP2165384.1"/>
    <property type="molecule type" value="Genomic_DNA"/>
</dbReference>
<dbReference type="Gene3D" id="1.10.3090.10">
    <property type="entry name" value="cca-adding enzyme, domain 2"/>
    <property type="match status" value="1"/>
</dbReference>
<keyword evidence="1 7" id="KW-0808">Transferase</keyword>
<accession>A0AAE3GDI8</accession>
<feature type="domain" description="HD" evidence="10">
    <location>
        <begin position="442"/>
        <end position="556"/>
    </location>
</feature>
<evidence type="ECO:0000256" key="1">
    <source>
        <dbReference type="ARBA" id="ARBA00022679"/>
    </source>
</evidence>
<dbReference type="InterPro" id="IPR045865">
    <property type="entry name" value="ACT-like_dom_sf"/>
</dbReference>
<dbReference type="PANTHER" id="PTHR47320">
    <property type="entry name" value="BIFUNCTIONAL URIDYLYLTRANSFERASE/URIDYLYL-REMOVING ENZYME"/>
    <property type="match status" value="1"/>
</dbReference>
<comment type="similarity">
    <text evidence="7">Belongs to the GlnD family.</text>
</comment>
<evidence type="ECO:0000256" key="6">
    <source>
        <dbReference type="ARBA" id="ARBA00023268"/>
    </source>
</evidence>
<dbReference type="AlphaFoldDB" id="A0AAE3GDI8"/>
<evidence type="ECO:0000259" key="10">
    <source>
        <dbReference type="PROSITE" id="PS51831"/>
    </source>
</evidence>
<keyword evidence="2 7" id="KW-0548">Nucleotidyltransferase</keyword>
<protein>
    <recommendedName>
        <fullName evidence="7">Bifunctional uridylyltransferase/uridylyl-removing enzyme</fullName>
        <shortName evidence="7">UTase/UR</shortName>
    </recommendedName>
    <alternativeName>
        <fullName evidence="7">Bifunctional [protein-PII] modification enzyme</fullName>
    </alternativeName>
    <alternativeName>
        <fullName evidence="7">Bifunctional nitrogen sensor protein</fullName>
    </alternativeName>
    <domain>
        <recommendedName>
            <fullName evidence="7">[Protein-PII] uridylyltransferase</fullName>
            <shortName evidence="7">PII uridylyltransferase</shortName>
            <shortName evidence="7">UTase</shortName>
            <ecNumber evidence="7">2.7.7.59</ecNumber>
        </recommendedName>
    </domain>
    <domain>
        <recommendedName>
            <fullName evidence="7">[Protein-PII]-UMP uridylyl-removing enzyme</fullName>
            <shortName evidence="7">UR</shortName>
            <ecNumber evidence="7">3.1.4.-</ecNumber>
        </recommendedName>
    </domain>
</protein>
<dbReference type="SUPFAM" id="SSF55021">
    <property type="entry name" value="ACT-like"/>
    <property type="match status" value="2"/>
</dbReference>
<dbReference type="EC" id="3.1.4.-" evidence="7"/>
<dbReference type="InterPro" id="IPR010043">
    <property type="entry name" value="UTase/UR"/>
</dbReference>
<keyword evidence="6 7" id="KW-0511">Multifunctional enzyme</keyword>
<dbReference type="Pfam" id="PF01966">
    <property type="entry name" value="HD"/>
    <property type="match status" value="1"/>
</dbReference>
<comment type="activity regulation">
    <text evidence="7">Uridylyltransferase (UTase) activity is inhibited by glutamine, while glutamine activates uridylyl-removing (UR) activity.</text>
</comment>
<comment type="caution">
    <text evidence="11">The sequence shown here is derived from an EMBL/GenBank/DDBJ whole genome shotgun (WGS) entry which is preliminary data.</text>
</comment>
<dbReference type="InterPro" id="IPR006674">
    <property type="entry name" value="HD_domain"/>
</dbReference>
<gene>
    <name evidence="7" type="primary">glnD</name>
    <name evidence="11" type="ORF">LX83_002233</name>
</gene>
<dbReference type="InterPro" id="IPR043519">
    <property type="entry name" value="NT_sf"/>
</dbReference>
<evidence type="ECO:0000259" key="9">
    <source>
        <dbReference type="PROSITE" id="PS51671"/>
    </source>
</evidence>
<dbReference type="GO" id="GO:0008773">
    <property type="term" value="F:[protein-PII] uridylyltransferase activity"/>
    <property type="evidence" value="ECO:0007669"/>
    <property type="project" value="UniProtKB-UniRule"/>
</dbReference>
<proteinExistence type="inferred from homology"/>
<sequence>MTGPSAFDTGDARNAGDARDANDLVRARDSLLAPGRPRLAAGALRDALVDLHEFWLTAHAAEAGVTGSGIALIAVGGLGRRELVPFADLDLALVHDGNPRGGGAGGDDIETIADKLWYPLWNSGIGLDHSVRTVGQALRVAAGDLRTAMGLLDARHLAGDAEVSQRLADRARQEWRARARTRLDELLESSQRRWARSGEIAHRAEPDLKHGRGGLRDAHLLDALAAAQLADRPTTEVLEARRLLLDVRTELRRSTRRPRDVLRAQDGDEVAAALGLIDRFSLARAVSSAARTISYALDVALRAARAATARRGLGVFGALRRGPVRRPLDEGVVLHGTEVALARDASPTKDPALLLRVATAAARGRHPIAAGTLSRLADFAPELRGPWPREARDELFALLGTGTGLVDVVEALDRTGLWGRLFPEWGAVRDLPPRNAAHTWTVDRHLVQTTAHAARLTTTVSRPDLLLLGALLHDLGKGRQADHSEVGAALATQVATRIGLWPSDVAAVTALVRHHLLLIHTATRRDVADEATVRRVVDTIGGDAVLLELLHALTEADALATGPGVWTDWKAALVADLVRRCRAVLAGDTLPEPEPLDAESRALAAAAVRTGRPDVLMSADGHLATITVLAPDRPGLLSRAAGVLALNSLEVHSATLRTVAGAAVDVFQVSPRFGSLPDLALLREQLVRALEGSLPLAEKLAEKERDYARSAVEPPPVRVRWFDDEATGAVVLELRAADRIGLLHRAAAALEGCGVSIRWARVATLGATAIDSFCLATEGSTGKDGGGDNDTVPGDGSAAPAPAAGAVAARPGSGGLDADLRGRIEQAVVLAAT</sequence>
<comment type="catalytic activity">
    <reaction evidence="7">
        <text>[protein-PII]-uridylyl-L-tyrosine + H2O = [protein-PII]-L-tyrosine + UMP + H(+)</text>
        <dbReference type="Rhea" id="RHEA:48600"/>
        <dbReference type="Rhea" id="RHEA-COMP:12147"/>
        <dbReference type="Rhea" id="RHEA-COMP:12148"/>
        <dbReference type="ChEBI" id="CHEBI:15377"/>
        <dbReference type="ChEBI" id="CHEBI:15378"/>
        <dbReference type="ChEBI" id="CHEBI:46858"/>
        <dbReference type="ChEBI" id="CHEBI:57865"/>
        <dbReference type="ChEBI" id="CHEBI:90602"/>
    </reaction>
</comment>
<dbReference type="HAMAP" id="MF_00277">
    <property type="entry name" value="PII_uridylyl_transf"/>
    <property type="match status" value="1"/>
</dbReference>
<evidence type="ECO:0000313" key="11">
    <source>
        <dbReference type="EMBL" id="MCP2165384.1"/>
    </source>
</evidence>
<evidence type="ECO:0000256" key="3">
    <source>
        <dbReference type="ARBA" id="ARBA00022737"/>
    </source>
</evidence>